<sequence length="88" mass="8972">MCAVLAIALAPRAAADPTDDAFIAALQRHGIPVADPSRAIGIAHTLCSDLDSGQSRTSLVLPLARAANLTAHEAAYFLGAAVASYCPD</sequence>
<protein>
    <recommendedName>
        <fullName evidence="1">DUF732 domain-containing protein</fullName>
    </recommendedName>
</protein>
<dbReference type="EMBL" id="LKTM01000091">
    <property type="protein sequence ID" value="KQH79516.1"/>
    <property type="molecule type" value="Genomic_DNA"/>
</dbReference>
<organism evidence="2 3">
    <name type="scientific">Mycobacterium gordonae</name>
    <dbReference type="NCBI Taxonomy" id="1778"/>
    <lineage>
        <taxon>Bacteria</taxon>
        <taxon>Bacillati</taxon>
        <taxon>Actinomycetota</taxon>
        <taxon>Actinomycetes</taxon>
        <taxon>Mycobacteriales</taxon>
        <taxon>Mycobacteriaceae</taxon>
        <taxon>Mycobacterium</taxon>
    </lineage>
</organism>
<dbReference type="RefSeq" id="WP_055577596.1">
    <property type="nucleotide sequence ID" value="NZ_LKTM01000091.1"/>
</dbReference>
<proteinExistence type="predicted"/>
<dbReference type="Pfam" id="PF05305">
    <property type="entry name" value="DUF732"/>
    <property type="match status" value="1"/>
</dbReference>
<reference evidence="2 3" key="1">
    <citation type="submission" date="2015-10" db="EMBL/GenBank/DDBJ databases">
        <title>Mycobacterium gordonae draft genome assembly.</title>
        <authorList>
            <person name="Ustinova V."/>
            <person name="Smirnova T."/>
            <person name="Blagodatskikh K."/>
            <person name="Varlamov D."/>
            <person name="Larionova E."/>
            <person name="Chernousova L."/>
        </authorList>
    </citation>
    <scope>NUCLEOTIDE SEQUENCE [LARGE SCALE GENOMIC DNA]</scope>
    <source>
        <strain evidence="2 3">CTRI 14-8773</strain>
    </source>
</reference>
<dbReference type="Proteomes" id="UP000051677">
    <property type="component" value="Unassembled WGS sequence"/>
</dbReference>
<gene>
    <name evidence="2" type="ORF">AO501_34210</name>
</gene>
<evidence type="ECO:0000313" key="3">
    <source>
        <dbReference type="Proteomes" id="UP000051677"/>
    </source>
</evidence>
<feature type="domain" description="DUF732" evidence="1">
    <location>
        <begin position="19"/>
        <end position="88"/>
    </location>
</feature>
<name>A0A0Q2XE69_MYCGO</name>
<accession>A0A0Q2XE69</accession>
<evidence type="ECO:0000313" key="2">
    <source>
        <dbReference type="EMBL" id="KQH79516.1"/>
    </source>
</evidence>
<evidence type="ECO:0000259" key="1">
    <source>
        <dbReference type="Pfam" id="PF05305"/>
    </source>
</evidence>
<dbReference type="AlphaFoldDB" id="A0A0Q2XE69"/>
<comment type="caution">
    <text evidence="2">The sequence shown here is derived from an EMBL/GenBank/DDBJ whole genome shotgun (WGS) entry which is preliminary data.</text>
</comment>
<dbReference type="InterPro" id="IPR007969">
    <property type="entry name" value="DUF732"/>
</dbReference>